<dbReference type="Proteomes" id="UP000182569">
    <property type="component" value="Chromosome"/>
</dbReference>
<name>A0A1J0GKN4_9CLOT</name>
<dbReference type="EMBL" id="CP015756">
    <property type="protein sequence ID" value="APC41883.1"/>
    <property type="molecule type" value="Genomic_DNA"/>
</dbReference>
<protein>
    <submittedName>
        <fullName evidence="1">Uncharacterized protein</fullName>
    </submittedName>
</protein>
<organism evidence="1 2">
    <name type="scientific">Clostridium estertheticum subsp. estertheticum</name>
    <dbReference type="NCBI Taxonomy" id="1552"/>
    <lineage>
        <taxon>Bacteria</taxon>
        <taxon>Bacillati</taxon>
        <taxon>Bacillota</taxon>
        <taxon>Clostridia</taxon>
        <taxon>Eubacteriales</taxon>
        <taxon>Clostridiaceae</taxon>
        <taxon>Clostridium</taxon>
    </lineage>
</organism>
<dbReference type="STRING" id="1552.A7L45_18330"/>
<dbReference type="Pfam" id="PF20548">
    <property type="entry name" value="DUF6762"/>
    <property type="match status" value="1"/>
</dbReference>
<evidence type="ECO:0000313" key="1">
    <source>
        <dbReference type="EMBL" id="APC41883.1"/>
    </source>
</evidence>
<dbReference type="OrthoDB" id="1913818at2"/>
<keyword evidence="2" id="KW-1185">Reference proteome</keyword>
<evidence type="ECO:0000313" key="2">
    <source>
        <dbReference type="Proteomes" id="UP000182569"/>
    </source>
</evidence>
<gene>
    <name evidence="1" type="ORF">A7L45_18330</name>
</gene>
<dbReference type="RefSeq" id="WP_071614176.1">
    <property type="nucleotide sequence ID" value="NZ_CP015756.1"/>
</dbReference>
<reference evidence="2" key="1">
    <citation type="journal article" date="2016" name="Front. Microbiol.">
        <title>Complete Genome Sequence of Clostridium estertheticum DSM 8809, a Microbe Identified in Spoiled Vacuum Packed Beef.</title>
        <authorList>
            <person name="Yu Z."/>
            <person name="Gunn L."/>
            <person name="Brennan E."/>
            <person name="Reid R."/>
            <person name="Wall P.G."/>
            <person name="Gaora O.P."/>
            <person name="Hurley D."/>
            <person name="Bolton D."/>
            <person name="Fanning S."/>
        </authorList>
    </citation>
    <scope>NUCLEOTIDE SEQUENCE [LARGE SCALE GENOMIC DNA]</scope>
    <source>
        <strain evidence="2">DSM 8809</strain>
    </source>
</reference>
<proteinExistence type="predicted"/>
<dbReference type="GeneID" id="83594387"/>
<dbReference type="KEGG" id="ceu:A7L45_18330"/>
<sequence>MQFSSLVLMEVDKETNQFVREIGSYETSQGAEFVTKLNYCGDLINLTFDTHDDVEEWQFSAIYDCFNEDVFRSKGYIIEPIDDEYNPTWLVKFKYSDEHMVVRESLIEICELIKQELREVFIKIKGKEEEYK</sequence>
<accession>A0A1J0GKN4</accession>
<dbReference type="AlphaFoldDB" id="A0A1J0GKN4"/>
<dbReference type="InterPro" id="IPR046650">
    <property type="entry name" value="DUF6762"/>
</dbReference>